<sequence length="377" mass="44468">MSNFDYDNDEYDVELIRANELVESATKLRKQNNIRGAISLYQKSIGIYLNSGAYMKIADVFNNIVSLVKKESEMLPIMEKLRRTINEIEKLDLLEELANLKLAHANLEYKSSNYLDAGNLFIEVADLYSKVDQDEFRKLIGMFYLRAAECFEKISRTKRAEKLILDAIRIFDSSIFDYRIYLKQLKEQIDNKQFSDAIETIREIAKFFRRLEIELESTPEEEGVFRNLKRNVLARLIHIVSEYNLLKMMCYHYIGEDEKVRNQADKSIKDLIKAIDFIKEELKQEYYSSADLHRLTFDVFLLQMFQEFADLQIEDPIFLIMSGLPKNVKEIIKKMRFYDYTVQILELNLKDNADLFETIALSQILDPYRDFIIKSLS</sequence>
<accession>A0A5B9D7L1</accession>
<dbReference type="Gene3D" id="1.25.40.10">
    <property type="entry name" value="Tetratricopeptide repeat domain"/>
    <property type="match status" value="1"/>
</dbReference>
<organism evidence="1 2">
    <name type="scientific">Promethearchaeum syntrophicum</name>
    <dbReference type="NCBI Taxonomy" id="2594042"/>
    <lineage>
        <taxon>Archaea</taxon>
        <taxon>Promethearchaeati</taxon>
        <taxon>Promethearchaeota</taxon>
        <taxon>Promethearchaeia</taxon>
        <taxon>Promethearchaeales</taxon>
        <taxon>Promethearchaeaceae</taxon>
        <taxon>Promethearchaeum</taxon>
    </lineage>
</organism>
<dbReference type="SUPFAM" id="SSF48452">
    <property type="entry name" value="TPR-like"/>
    <property type="match status" value="1"/>
</dbReference>
<reference evidence="1 2" key="1">
    <citation type="journal article" date="2020" name="Nature">
        <title>Isolation of an archaeon at the prokaryote-eukaryote interface.</title>
        <authorList>
            <person name="Imachi H."/>
            <person name="Nobu M.K."/>
            <person name="Nakahara N."/>
            <person name="Morono Y."/>
            <person name="Ogawara M."/>
            <person name="Takaki Y."/>
            <person name="Takano Y."/>
            <person name="Uematsu K."/>
            <person name="Ikuta T."/>
            <person name="Ito M."/>
            <person name="Matsui Y."/>
            <person name="Miyazaki M."/>
            <person name="Murata K."/>
            <person name="Saito Y."/>
            <person name="Sakai S."/>
            <person name="Song C."/>
            <person name="Tasumi E."/>
            <person name="Yamanaka Y."/>
            <person name="Yamaguchi T."/>
            <person name="Kamagata Y."/>
            <person name="Tamaki H."/>
            <person name="Takai K."/>
        </authorList>
    </citation>
    <scope>NUCLEOTIDE SEQUENCE [LARGE SCALE GENOMIC DNA]</scope>
    <source>
        <strain evidence="1 2">MK-D1</strain>
    </source>
</reference>
<dbReference type="EMBL" id="CP042905">
    <property type="protein sequence ID" value="QEE15104.1"/>
    <property type="molecule type" value="Genomic_DNA"/>
</dbReference>
<evidence type="ECO:0000313" key="1">
    <source>
        <dbReference type="EMBL" id="QEE15104.1"/>
    </source>
</evidence>
<gene>
    <name evidence="1" type="ORF">DSAG12_00927</name>
</gene>
<dbReference type="AlphaFoldDB" id="A0A5B9D7L1"/>
<evidence type="ECO:0008006" key="3">
    <source>
        <dbReference type="Google" id="ProtNLM"/>
    </source>
</evidence>
<dbReference type="RefSeq" id="WP_147662028.1">
    <property type="nucleotide sequence ID" value="NZ_CP042905.2"/>
</dbReference>
<evidence type="ECO:0000313" key="2">
    <source>
        <dbReference type="Proteomes" id="UP000321408"/>
    </source>
</evidence>
<dbReference type="Proteomes" id="UP000321408">
    <property type="component" value="Chromosome"/>
</dbReference>
<proteinExistence type="predicted"/>
<dbReference type="KEGG" id="psyt:DSAG12_00927"/>
<dbReference type="GeneID" id="41328925"/>
<dbReference type="InterPro" id="IPR011990">
    <property type="entry name" value="TPR-like_helical_dom_sf"/>
</dbReference>
<protein>
    <recommendedName>
        <fullName evidence="3">Tetratricopeptide repeat protein</fullName>
    </recommendedName>
</protein>
<keyword evidence="2" id="KW-1185">Reference proteome</keyword>
<name>A0A5B9D7L1_9ARCH</name>
<reference evidence="1 2" key="2">
    <citation type="journal article" date="2024" name="Int. J. Syst. Evol. Microbiol.">
        <title>Promethearchaeum syntrophicum gen. nov., sp. nov., an anaerobic, obligately syntrophic archaeon, the first isolate of the lineage 'Asgard' archaea, and proposal of the new archaeal phylum Promethearchaeota phyl. nov. and kingdom Promethearchaeati regn. nov.</title>
        <authorList>
            <person name="Imachi H."/>
            <person name="Nobu M.K."/>
            <person name="Kato S."/>
            <person name="Takaki Y."/>
            <person name="Miyazaki M."/>
            <person name="Miyata M."/>
            <person name="Ogawara M."/>
            <person name="Saito Y."/>
            <person name="Sakai S."/>
            <person name="Tahara Y.O."/>
            <person name="Takano Y."/>
            <person name="Tasumi E."/>
            <person name="Uematsu K."/>
            <person name="Yoshimura T."/>
            <person name="Itoh T."/>
            <person name="Ohkuma M."/>
            <person name="Takai K."/>
        </authorList>
    </citation>
    <scope>NUCLEOTIDE SEQUENCE [LARGE SCALE GENOMIC DNA]</scope>
    <source>
        <strain evidence="1 2">MK-D1</strain>
    </source>
</reference>